<proteinExistence type="predicted"/>
<name>A0A1F7Y2S7_9BACT</name>
<dbReference type="Proteomes" id="UP000178419">
    <property type="component" value="Unassembled WGS sequence"/>
</dbReference>
<protein>
    <recommendedName>
        <fullName evidence="3">Adenylate kinase</fullName>
    </recommendedName>
</protein>
<evidence type="ECO:0008006" key="3">
    <source>
        <dbReference type="Google" id="ProtNLM"/>
    </source>
</evidence>
<dbReference type="EMBL" id="MGGE01000013">
    <property type="protein sequence ID" value="OGM21572.1"/>
    <property type="molecule type" value="Genomic_DNA"/>
</dbReference>
<evidence type="ECO:0000313" key="1">
    <source>
        <dbReference type="EMBL" id="OGM21572.1"/>
    </source>
</evidence>
<dbReference type="AlphaFoldDB" id="A0A1F7Y2S7"/>
<comment type="caution">
    <text evidence="1">The sequence shown here is derived from an EMBL/GenBank/DDBJ whole genome shotgun (WGS) entry which is preliminary data.</text>
</comment>
<dbReference type="InterPro" id="IPR027417">
    <property type="entry name" value="P-loop_NTPase"/>
</dbReference>
<evidence type="ECO:0000313" key="2">
    <source>
        <dbReference type="Proteomes" id="UP000178419"/>
    </source>
</evidence>
<dbReference type="SUPFAM" id="SSF52540">
    <property type="entry name" value="P-loop containing nucleoside triphosphate hydrolases"/>
    <property type="match status" value="1"/>
</dbReference>
<gene>
    <name evidence="1" type="ORF">A2714_05050</name>
</gene>
<dbReference type="Gene3D" id="3.40.50.300">
    <property type="entry name" value="P-loop containing nucleotide triphosphate hydrolases"/>
    <property type="match status" value="1"/>
</dbReference>
<reference evidence="1 2" key="1">
    <citation type="journal article" date="2016" name="Nat. Commun.">
        <title>Thousands of microbial genomes shed light on interconnected biogeochemical processes in an aquifer system.</title>
        <authorList>
            <person name="Anantharaman K."/>
            <person name="Brown C.T."/>
            <person name="Hug L.A."/>
            <person name="Sharon I."/>
            <person name="Castelle C.J."/>
            <person name="Probst A.J."/>
            <person name="Thomas B.C."/>
            <person name="Singh A."/>
            <person name="Wilkins M.J."/>
            <person name="Karaoz U."/>
            <person name="Brodie E.L."/>
            <person name="Williams K.H."/>
            <person name="Hubbard S.S."/>
            <person name="Banfield J.F."/>
        </authorList>
    </citation>
    <scope>NUCLEOTIDE SEQUENCE [LARGE SCALE GENOMIC DNA]</scope>
</reference>
<organism evidence="1 2">
    <name type="scientific">Candidatus Woesebacteria bacterium RIFCSPHIGHO2_01_FULL_38_9</name>
    <dbReference type="NCBI Taxonomy" id="1802492"/>
    <lineage>
        <taxon>Bacteria</taxon>
        <taxon>Candidatus Woeseibacteriota</taxon>
    </lineage>
</organism>
<accession>A0A1F7Y2S7</accession>
<dbReference type="Pfam" id="PF13207">
    <property type="entry name" value="AAA_17"/>
    <property type="match status" value="1"/>
</dbReference>
<sequence length="208" mass="23176">MTKEQGQVCFVGGINGAGKSTFLTEVEKRDPDIEIFHASPRLMELLGLVKDDYDGLRALPDSVKDVAFDSMMRQAVADHGVKTLLIDAHYLNLRRGKVTDVTGSWLEIMNALFLITAEPNNVLTRINNDQLRTGRDRALFPEASTIEQQSDILTGYIQATMDKVKAVSAEYSIPLFVINNEEGLIVQTVQTFLDIHAQLQRGKPDIED</sequence>